<dbReference type="AlphaFoldDB" id="G0EEF2"/>
<dbReference type="InterPro" id="IPR029041">
    <property type="entry name" value="FAD-linked_oxidoreductase-like"/>
</dbReference>
<reference evidence="2 3" key="1">
    <citation type="journal article" date="2011" name="Stand. Genomic Sci.">
        <title>Complete genome sequence of the hyperthermophilic chemolithoautotroph Pyrolobus fumarii type strain (1A).</title>
        <authorList>
            <person name="Anderson I."/>
            <person name="Goker M."/>
            <person name="Nolan M."/>
            <person name="Lucas S."/>
            <person name="Hammon N."/>
            <person name="Deshpande S."/>
            <person name="Cheng J.F."/>
            <person name="Tapia R."/>
            <person name="Han C."/>
            <person name="Goodwin L."/>
            <person name="Pitluck S."/>
            <person name="Huntemann M."/>
            <person name="Liolios K."/>
            <person name="Ivanova N."/>
            <person name="Pagani I."/>
            <person name="Mavromatis K."/>
            <person name="Ovchinikova G."/>
            <person name="Pati A."/>
            <person name="Chen A."/>
            <person name="Palaniappan K."/>
            <person name="Land M."/>
            <person name="Hauser L."/>
            <person name="Brambilla E.M."/>
            <person name="Huber H."/>
            <person name="Yasawong M."/>
            <person name="Rohde M."/>
            <person name="Spring S."/>
            <person name="Abt B."/>
            <person name="Sikorski J."/>
            <person name="Wirth R."/>
            <person name="Detter J.C."/>
            <person name="Woyke T."/>
            <person name="Bristow J."/>
            <person name="Eisen J.A."/>
            <person name="Markowitz V."/>
            <person name="Hugenholtz P."/>
            <person name="Kyrpides N.C."/>
            <person name="Klenk H.P."/>
            <person name="Lapidus A."/>
        </authorList>
    </citation>
    <scope>NUCLEOTIDE SEQUENCE [LARGE SCALE GENOMIC DNA]</scope>
    <source>
        <strain evidence="3">DSM 11204 / 1A</strain>
    </source>
</reference>
<keyword evidence="3" id="KW-1185">Reference proteome</keyword>
<evidence type="ECO:0000313" key="2">
    <source>
        <dbReference type="EMBL" id="AEM37993.1"/>
    </source>
</evidence>
<dbReference type="GeneID" id="11139755"/>
<dbReference type="PANTHER" id="PTHR38755">
    <property type="entry name" value="5,10-METHYLENETETRAHYDROFOLATE REDUCTASE"/>
    <property type="match status" value="1"/>
</dbReference>
<dbReference type="STRING" id="694429.Pyrfu_0121"/>
<evidence type="ECO:0000256" key="1">
    <source>
        <dbReference type="ARBA" id="ARBA00023002"/>
    </source>
</evidence>
<dbReference type="UniPathway" id="UPA00193"/>
<protein>
    <submittedName>
        <fullName evidence="2">Uncharacterized protein</fullName>
    </submittedName>
</protein>
<dbReference type="SUPFAM" id="SSF51730">
    <property type="entry name" value="FAD-linked oxidoreductase"/>
    <property type="match status" value="1"/>
</dbReference>
<dbReference type="KEGG" id="pfm:Pyrfu_0121"/>
<organism evidence="2 3">
    <name type="scientific">Pyrolobus fumarii (strain DSM 11204 / 1A)</name>
    <dbReference type="NCBI Taxonomy" id="694429"/>
    <lineage>
        <taxon>Archaea</taxon>
        <taxon>Thermoproteota</taxon>
        <taxon>Thermoprotei</taxon>
        <taxon>Desulfurococcales</taxon>
        <taxon>Pyrodictiaceae</taxon>
        <taxon>Pyrolobus</taxon>
    </lineage>
</organism>
<dbReference type="EMBL" id="CP002838">
    <property type="protein sequence ID" value="AEM37993.1"/>
    <property type="molecule type" value="Genomic_DNA"/>
</dbReference>
<proteinExistence type="predicted"/>
<dbReference type="GO" id="GO:0035999">
    <property type="term" value="P:tetrahydrofolate interconversion"/>
    <property type="evidence" value="ECO:0007669"/>
    <property type="project" value="UniProtKB-UniPathway"/>
</dbReference>
<dbReference type="RefSeq" id="WP_014025670.1">
    <property type="nucleotide sequence ID" value="NC_015931.1"/>
</dbReference>
<accession>G0EEF2</accession>
<gene>
    <name evidence="2" type="ordered locus">Pyrfu_0121</name>
</gene>
<dbReference type="InParanoid" id="G0EEF2"/>
<name>G0EEF2_PYRF1</name>
<dbReference type="HOGENOM" id="CLU_098912_0_0_2"/>
<sequence>MKIIVEIEPTRNISKLESLVRTITEIPCIDMVAVPDAPLGKPKVLGVMLASFFEHAGIPTIAHVRLRDMNMVLFEQVVWGAYIAGVTRLLFLRGDPPAKGRDVNEVTSEYAVEYVKRHDKLSSRIKAGIYLSMRWGVEKALERVMKTRADFYTVNRLDPQLSEHVEFVKKAKTTGAQIFAYLITARSSQLEKLRAILEGQPVRPLEKLDDYIRAFRDSGVDGVVLSSPLDIRALLQILKETCNDA</sequence>
<dbReference type="eggNOG" id="arCOG00475">
    <property type="taxonomic scope" value="Archaea"/>
</dbReference>
<dbReference type="Proteomes" id="UP000001037">
    <property type="component" value="Chromosome"/>
</dbReference>
<dbReference type="Gene3D" id="3.20.20.220">
    <property type="match status" value="1"/>
</dbReference>
<evidence type="ECO:0000313" key="3">
    <source>
        <dbReference type="Proteomes" id="UP000001037"/>
    </source>
</evidence>
<dbReference type="GO" id="GO:0016491">
    <property type="term" value="F:oxidoreductase activity"/>
    <property type="evidence" value="ECO:0007669"/>
    <property type="project" value="UniProtKB-KW"/>
</dbReference>
<dbReference type="PANTHER" id="PTHR38755:SF1">
    <property type="entry name" value="METHYLENE-TETRAHYDROFOLATE REDUCTASE C-TERMINAL DOMAIN-CONTAINING PROTEIN"/>
    <property type="match status" value="1"/>
</dbReference>
<keyword evidence="1" id="KW-0560">Oxidoreductase</keyword>